<organism evidence="1 2">
    <name type="scientific">Cricetulus griseus</name>
    <name type="common">Chinese hamster</name>
    <name type="synonym">Cricetulus barabensis griseus</name>
    <dbReference type="NCBI Taxonomy" id="10029"/>
    <lineage>
        <taxon>Eukaryota</taxon>
        <taxon>Metazoa</taxon>
        <taxon>Chordata</taxon>
        <taxon>Craniata</taxon>
        <taxon>Vertebrata</taxon>
        <taxon>Euteleostomi</taxon>
        <taxon>Mammalia</taxon>
        <taxon>Eutheria</taxon>
        <taxon>Euarchontoglires</taxon>
        <taxon>Glires</taxon>
        <taxon>Rodentia</taxon>
        <taxon>Myomorpha</taxon>
        <taxon>Muroidea</taxon>
        <taxon>Cricetidae</taxon>
        <taxon>Cricetinae</taxon>
        <taxon>Cricetulus</taxon>
    </lineage>
</organism>
<accession>G3HVE9</accession>
<dbReference type="EMBL" id="JH000772">
    <property type="protein sequence ID" value="EGW07130.1"/>
    <property type="molecule type" value="Genomic_DNA"/>
</dbReference>
<gene>
    <name evidence="1" type="ORF">I79_014936</name>
</gene>
<proteinExistence type="predicted"/>
<sequence length="68" mass="7678">MQKLSLKVETPVSTVPVNYTYATPEALVLKRCHRVQRVSQGYMKGSACRKVKKQKATGIVTQQHIYSL</sequence>
<protein>
    <submittedName>
        <fullName evidence="1">Uncharacterized protein</fullName>
    </submittedName>
</protein>
<dbReference type="InParanoid" id="G3HVE9"/>
<name>G3HVE9_CRIGR</name>
<reference evidence="2" key="1">
    <citation type="journal article" date="2011" name="Nat. Biotechnol.">
        <title>The genomic sequence of the Chinese hamster ovary (CHO)-K1 cell line.</title>
        <authorList>
            <person name="Xu X."/>
            <person name="Nagarajan H."/>
            <person name="Lewis N.E."/>
            <person name="Pan S."/>
            <person name="Cai Z."/>
            <person name="Liu X."/>
            <person name="Chen W."/>
            <person name="Xie M."/>
            <person name="Wang W."/>
            <person name="Hammond S."/>
            <person name="Andersen M.R."/>
            <person name="Neff N."/>
            <person name="Passarelli B."/>
            <person name="Koh W."/>
            <person name="Fan H.C."/>
            <person name="Wang J."/>
            <person name="Gui Y."/>
            <person name="Lee K.H."/>
            <person name="Betenbaugh M.J."/>
            <person name="Quake S.R."/>
            <person name="Famili I."/>
            <person name="Palsson B.O."/>
            <person name="Wang J."/>
        </authorList>
    </citation>
    <scope>NUCLEOTIDE SEQUENCE [LARGE SCALE GENOMIC DNA]</scope>
    <source>
        <strain evidence="2">CHO K1 cell line</strain>
    </source>
</reference>
<dbReference type="AlphaFoldDB" id="G3HVE9"/>
<evidence type="ECO:0000313" key="2">
    <source>
        <dbReference type="Proteomes" id="UP000001075"/>
    </source>
</evidence>
<dbReference type="Proteomes" id="UP000001075">
    <property type="component" value="Unassembled WGS sequence"/>
</dbReference>
<evidence type="ECO:0000313" key="1">
    <source>
        <dbReference type="EMBL" id="EGW07130.1"/>
    </source>
</evidence>